<dbReference type="EnsemblMetazoa" id="XM_022808858">
    <property type="protein sequence ID" value="XP_022664593"/>
    <property type="gene ID" value="LOC111251826"/>
</dbReference>
<evidence type="ECO:0000313" key="4">
    <source>
        <dbReference type="Proteomes" id="UP000594260"/>
    </source>
</evidence>
<name>A0A7M7MHX0_VARDE</name>
<sequence>MFGSEMARLFSWSIAVLVLTASTPLVCGHGRLISPPSRSSMWRLGYPTIPNYTDNELFCGGFERKKANEMRCGVCGDPYDAPSPQDNAMGGKYYTGIITKNYSAGEEITATVELTANHDGFFEFKLCPVNGNASLETDQCMREHPMEVIGKRRRGSYPYRYYVPIKRAGIFNVRLRVPNISCTQCVFQWTYTAGNNWGTCDDGIQEVGCGPQETFRGCADVSITKDNGGQPPFPLPSPKPQFSTFRPLPLPGPNKKCVAIGRYATQPGMDNWCTTNCKHRPPNCPPSICSCN</sequence>
<protein>
    <recommendedName>
        <fullName evidence="2">Chitin-binding type-4 domain-containing protein</fullName>
    </recommendedName>
</protein>
<proteinExistence type="predicted"/>
<dbReference type="Pfam" id="PF03067">
    <property type="entry name" value="LPMO_10"/>
    <property type="match status" value="1"/>
</dbReference>
<dbReference type="KEGG" id="vde:111251826"/>
<dbReference type="GeneID" id="111251826"/>
<feature type="domain" description="Chitin-binding type-4" evidence="2">
    <location>
        <begin position="29"/>
        <end position="221"/>
    </location>
</feature>
<evidence type="ECO:0000313" key="3">
    <source>
        <dbReference type="EnsemblMetazoa" id="XP_022664593"/>
    </source>
</evidence>
<accession>A0A7M7MHX0</accession>
<keyword evidence="1" id="KW-0732">Signal</keyword>
<dbReference type="Proteomes" id="UP000594260">
    <property type="component" value="Unplaced"/>
</dbReference>
<evidence type="ECO:0000256" key="1">
    <source>
        <dbReference type="SAM" id="SignalP"/>
    </source>
</evidence>
<feature type="signal peptide" evidence="1">
    <location>
        <begin position="1"/>
        <end position="28"/>
    </location>
</feature>
<dbReference type="OrthoDB" id="64893at2759"/>
<feature type="chain" id="PRO_5029617442" description="Chitin-binding type-4 domain-containing protein" evidence="1">
    <location>
        <begin position="29"/>
        <end position="292"/>
    </location>
</feature>
<organism evidence="3 4">
    <name type="scientific">Varroa destructor</name>
    <name type="common">Honeybee mite</name>
    <dbReference type="NCBI Taxonomy" id="109461"/>
    <lineage>
        <taxon>Eukaryota</taxon>
        <taxon>Metazoa</taxon>
        <taxon>Ecdysozoa</taxon>
        <taxon>Arthropoda</taxon>
        <taxon>Chelicerata</taxon>
        <taxon>Arachnida</taxon>
        <taxon>Acari</taxon>
        <taxon>Parasitiformes</taxon>
        <taxon>Mesostigmata</taxon>
        <taxon>Gamasina</taxon>
        <taxon>Dermanyssoidea</taxon>
        <taxon>Varroidae</taxon>
        <taxon>Varroa</taxon>
    </lineage>
</organism>
<reference evidence="3" key="1">
    <citation type="submission" date="2021-01" db="UniProtKB">
        <authorList>
            <consortium name="EnsemblMetazoa"/>
        </authorList>
    </citation>
    <scope>IDENTIFICATION</scope>
</reference>
<dbReference type="OMA" id="HITANHQ"/>
<keyword evidence="4" id="KW-1185">Reference proteome</keyword>
<evidence type="ECO:0000259" key="2">
    <source>
        <dbReference type="Pfam" id="PF03067"/>
    </source>
</evidence>
<dbReference type="AlphaFoldDB" id="A0A7M7MHX0"/>
<dbReference type="InterPro" id="IPR004302">
    <property type="entry name" value="Cellulose/chitin-bd_N"/>
</dbReference>
<dbReference type="InParanoid" id="A0A7M7MHX0"/>
<dbReference type="RefSeq" id="XP_022664593.1">
    <property type="nucleotide sequence ID" value="XM_022808858.1"/>
</dbReference>